<organism evidence="2 3">
    <name type="scientific">Glomus cerebriforme</name>
    <dbReference type="NCBI Taxonomy" id="658196"/>
    <lineage>
        <taxon>Eukaryota</taxon>
        <taxon>Fungi</taxon>
        <taxon>Fungi incertae sedis</taxon>
        <taxon>Mucoromycota</taxon>
        <taxon>Glomeromycotina</taxon>
        <taxon>Glomeromycetes</taxon>
        <taxon>Glomerales</taxon>
        <taxon>Glomeraceae</taxon>
        <taxon>Glomus</taxon>
    </lineage>
</organism>
<dbReference type="AlphaFoldDB" id="A0A397SXP6"/>
<keyword evidence="3" id="KW-1185">Reference proteome</keyword>
<evidence type="ECO:0000256" key="1">
    <source>
        <dbReference type="SAM" id="Phobius"/>
    </source>
</evidence>
<feature type="transmembrane region" description="Helical" evidence="1">
    <location>
        <begin position="12"/>
        <end position="31"/>
    </location>
</feature>
<dbReference type="EMBL" id="QKYT01000181">
    <property type="protein sequence ID" value="RIA90432.1"/>
    <property type="molecule type" value="Genomic_DNA"/>
</dbReference>
<name>A0A397SXP6_9GLOM</name>
<keyword evidence="1" id="KW-0812">Transmembrane</keyword>
<feature type="transmembrane region" description="Helical" evidence="1">
    <location>
        <begin position="52"/>
        <end position="70"/>
    </location>
</feature>
<evidence type="ECO:0000313" key="3">
    <source>
        <dbReference type="Proteomes" id="UP000265703"/>
    </source>
</evidence>
<keyword evidence="1" id="KW-1133">Transmembrane helix</keyword>
<proteinExistence type="predicted"/>
<evidence type="ECO:0000313" key="2">
    <source>
        <dbReference type="EMBL" id="RIA90432.1"/>
    </source>
</evidence>
<sequence length="74" mass="8408">MKALFPHVTTAIYLLSYYYATIPIVLTLSLISGSYRLKILKFIASPSYLKKYYCCFFPVVTSLGITYSFLSESS</sequence>
<gene>
    <name evidence="2" type="ORF">C1645_769874</name>
</gene>
<protein>
    <submittedName>
        <fullName evidence="2">Uncharacterized protein</fullName>
    </submittedName>
</protein>
<reference evidence="2 3" key="1">
    <citation type="submission" date="2018-06" db="EMBL/GenBank/DDBJ databases">
        <title>Comparative genomics reveals the genomic features of Rhizophagus irregularis, R. cerebriforme, R. diaphanum and Gigaspora rosea, and their symbiotic lifestyle signature.</title>
        <authorList>
            <person name="Morin E."/>
            <person name="San Clemente H."/>
            <person name="Chen E.C.H."/>
            <person name="De La Providencia I."/>
            <person name="Hainaut M."/>
            <person name="Kuo A."/>
            <person name="Kohler A."/>
            <person name="Murat C."/>
            <person name="Tang N."/>
            <person name="Roy S."/>
            <person name="Loubradou J."/>
            <person name="Henrissat B."/>
            <person name="Grigoriev I.V."/>
            <person name="Corradi N."/>
            <person name="Roux C."/>
            <person name="Martin F.M."/>
        </authorList>
    </citation>
    <scope>NUCLEOTIDE SEQUENCE [LARGE SCALE GENOMIC DNA]</scope>
    <source>
        <strain evidence="2 3">DAOM 227022</strain>
    </source>
</reference>
<comment type="caution">
    <text evidence="2">The sequence shown here is derived from an EMBL/GenBank/DDBJ whole genome shotgun (WGS) entry which is preliminary data.</text>
</comment>
<dbReference type="Proteomes" id="UP000265703">
    <property type="component" value="Unassembled WGS sequence"/>
</dbReference>
<keyword evidence="1" id="KW-0472">Membrane</keyword>
<accession>A0A397SXP6</accession>